<dbReference type="AlphaFoldDB" id="A0A1I3M3Z8"/>
<keyword evidence="3" id="KW-1185">Reference proteome</keyword>
<name>A0A1I3M3Z8_9RHOB</name>
<sequence>MSKSTKTDQEIDKIVDEIVADEDTANALKDKLHQKLETAEAKYVRPEAGDDDDADDMWDNMPV</sequence>
<accession>A0A1I3M3Z8</accession>
<dbReference type="OrthoDB" id="7874173at2"/>
<dbReference type="Proteomes" id="UP000199630">
    <property type="component" value="Unassembled WGS sequence"/>
</dbReference>
<protein>
    <submittedName>
        <fullName evidence="2">Uncharacterized protein</fullName>
    </submittedName>
</protein>
<gene>
    <name evidence="2" type="ORF">SAMN04487991_1236</name>
</gene>
<organism evidence="2 3">
    <name type="scientific">Celeribacter neptunius</name>
    <dbReference type="NCBI Taxonomy" id="588602"/>
    <lineage>
        <taxon>Bacteria</taxon>
        <taxon>Pseudomonadati</taxon>
        <taxon>Pseudomonadota</taxon>
        <taxon>Alphaproteobacteria</taxon>
        <taxon>Rhodobacterales</taxon>
        <taxon>Roseobacteraceae</taxon>
        <taxon>Celeribacter</taxon>
    </lineage>
</organism>
<feature type="compositionally biased region" description="Acidic residues" evidence="1">
    <location>
        <begin position="49"/>
        <end position="63"/>
    </location>
</feature>
<evidence type="ECO:0000313" key="2">
    <source>
        <dbReference type="EMBL" id="SFI91647.1"/>
    </source>
</evidence>
<reference evidence="3" key="1">
    <citation type="submission" date="2016-10" db="EMBL/GenBank/DDBJ databases">
        <authorList>
            <person name="Varghese N."/>
            <person name="Submissions S."/>
        </authorList>
    </citation>
    <scope>NUCLEOTIDE SEQUENCE [LARGE SCALE GENOMIC DNA]</scope>
    <source>
        <strain evidence="3">DSM 26471</strain>
    </source>
</reference>
<dbReference type="RefSeq" id="WP_090058959.1">
    <property type="nucleotide sequence ID" value="NZ_FORH01000001.1"/>
</dbReference>
<evidence type="ECO:0000313" key="3">
    <source>
        <dbReference type="Proteomes" id="UP000199630"/>
    </source>
</evidence>
<evidence type="ECO:0000256" key="1">
    <source>
        <dbReference type="SAM" id="MobiDB-lite"/>
    </source>
</evidence>
<proteinExistence type="predicted"/>
<feature type="region of interest" description="Disordered" evidence="1">
    <location>
        <begin position="42"/>
        <end position="63"/>
    </location>
</feature>
<dbReference type="EMBL" id="FORH01000001">
    <property type="protein sequence ID" value="SFI91647.1"/>
    <property type="molecule type" value="Genomic_DNA"/>
</dbReference>
<dbReference type="STRING" id="588602.SAMN04487991_1236"/>